<evidence type="ECO:0000313" key="2">
    <source>
        <dbReference type="Proteomes" id="UP000071561"/>
    </source>
</evidence>
<reference evidence="1 2" key="1">
    <citation type="submission" date="2016-03" db="EMBL/GenBank/DDBJ databases">
        <title>Complete genome sequence of Pedobacter cryoconitis PAMC 27485.</title>
        <authorList>
            <person name="Lee J."/>
            <person name="Kim O.-S."/>
        </authorList>
    </citation>
    <scope>NUCLEOTIDE SEQUENCE [LARGE SCALE GENOMIC DNA]</scope>
    <source>
        <strain evidence="1 2">PAMC 27485</strain>
    </source>
</reference>
<dbReference type="InterPro" id="IPR010994">
    <property type="entry name" value="RuvA_2-like"/>
</dbReference>
<dbReference type="AlphaFoldDB" id="A0A127VG20"/>
<dbReference type="Pfam" id="PF12836">
    <property type="entry name" value="HHH_3"/>
    <property type="match status" value="2"/>
</dbReference>
<dbReference type="InterPro" id="IPR051675">
    <property type="entry name" value="Endo/Exo/Phosphatase_dom_1"/>
</dbReference>
<dbReference type="PANTHER" id="PTHR21180:SF32">
    <property type="entry name" value="ENDONUCLEASE_EXONUCLEASE_PHOSPHATASE FAMILY DOMAIN-CONTAINING PROTEIN 1"/>
    <property type="match status" value="1"/>
</dbReference>
<dbReference type="Proteomes" id="UP000071561">
    <property type="component" value="Chromosome"/>
</dbReference>
<sequence length="279" mass="32428">MVVLILLIRAIPVIDIFFFPEQVDPETERSAINKLILMKSEKENAVKQQKLTTPALQSALFNFDPNLIDTDDWQRLGLSAKQAGVMTRYKEKGGRYFKKEDLQKMYVISPEMYEKLIPYISIGPEHDRQQQRQNPEYPAKRYPAQQKFVFIPLNTADTLQLMEVRGVGPAFARRIFNYRQRLGGFYKKEQLLEVYGLDSLKYAEIKDQLSLDDQALTRINLNTALFDDLKNHPYLKYKQVNAIIQFRKQHGNYGNIADLRKVAILSAETIEKLAPYISF</sequence>
<keyword evidence="2" id="KW-1185">Reference proteome</keyword>
<name>A0A127VG20_9SPHI</name>
<dbReference type="GO" id="GO:0015628">
    <property type="term" value="P:protein secretion by the type II secretion system"/>
    <property type="evidence" value="ECO:0007669"/>
    <property type="project" value="TreeGrafter"/>
</dbReference>
<dbReference type="PANTHER" id="PTHR21180">
    <property type="entry name" value="ENDONUCLEASE/EXONUCLEASE/PHOSPHATASE FAMILY DOMAIN-CONTAINING PROTEIN 1"/>
    <property type="match status" value="1"/>
</dbReference>
<dbReference type="Gene3D" id="1.10.150.280">
    <property type="entry name" value="AF1531-like domain"/>
    <property type="match status" value="2"/>
</dbReference>
<organism evidence="1 2">
    <name type="scientific">Pedobacter cryoconitis</name>
    <dbReference type="NCBI Taxonomy" id="188932"/>
    <lineage>
        <taxon>Bacteria</taxon>
        <taxon>Pseudomonadati</taxon>
        <taxon>Bacteroidota</taxon>
        <taxon>Sphingobacteriia</taxon>
        <taxon>Sphingobacteriales</taxon>
        <taxon>Sphingobacteriaceae</taxon>
        <taxon>Pedobacter</taxon>
    </lineage>
</organism>
<proteinExistence type="predicted"/>
<gene>
    <name evidence="1" type="ORF">AY601_3437</name>
</gene>
<protein>
    <recommendedName>
        <fullName evidence="3">DNA uptake protein ComE-like DNA-binding protein</fullName>
    </recommendedName>
</protein>
<dbReference type="GO" id="GO:0015627">
    <property type="term" value="C:type II protein secretion system complex"/>
    <property type="evidence" value="ECO:0007669"/>
    <property type="project" value="TreeGrafter"/>
</dbReference>
<dbReference type="EMBL" id="CP014504">
    <property type="protein sequence ID" value="AMQ00303.1"/>
    <property type="molecule type" value="Genomic_DNA"/>
</dbReference>
<dbReference type="KEGG" id="pcm:AY601_3437"/>
<dbReference type="SUPFAM" id="SSF47781">
    <property type="entry name" value="RuvA domain 2-like"/>
    <property type="match status" value="3"/>
</dbReference>
<dbReference type="PATRIC" id="fig|188932.3.peg.3575"/>
<accession>A0A127VG20</accession>
<evidence type="ECO:0008006" key="3">
    <source>
        <dbReference type="Google" id="ProtNLM"/>
    </source>
</evidence>
<evidence type="ECO:0000313" key="1">
    <source>
        <dbReference type="EMBL" id="AMQ00303.1"/>
    </source>
</evidence>